<geneLocation type="chloroplast" evidence="11"/>
<keyword evidence="11" id="KW-0934">Plastid</keyword>
<keyword evidence="6 10" id="KW-1133">Transmembrane helix</keyword>
<evidence type="ECO:0000256" key="1">
    <source>
        <dbReference type="ARBA" id="ARBA00002862"/>
    </source>
</evidence>
<evidence type="ECO:0000256" key="8">
    <source>
        <dbReference type="ARBA" id="ARBA00023136"/>
    </source>
</evidence>
<evidence type="ECO:0000256" key="6">
    <source>
        <dbReference type="ARBA" id="ARBA00022989"/>
    </source>
</evidence>
<comment type="function">
    <text evidence="1 10">Seems to be required for the assembly of the photosystem I complex.</text>
</comment>
<evidence type="ECO:0000256" key="7">
    <source>
        <dbReference type="ARBA" id="ARBA00023078"/>
    </source>
</evidence>
<evidence type="ECO:0000256" key="3">
    <source>
        <dbReference type="ARBA" id="ARBA00015395"/>
    </source>
</evidence>
<dbReference type="GO" id="GO:0009535">
    <property type="term" value="C:chloroplast thylakoid membrane"/>
    <property type="evidence" value="ECO:0007669"/>
    <property type="project" value="UniProtKB-SubCell"/>
</dbReference>
<dbReference type="HAMAP" id="MF_00437">
    <property type="entry name" value="Ycf4"/>
    <property type="match status" value="1"/>
</dbReference>
<evidence type="ECO:0000313" key="11">
    <source>
        <dbReference type="EMBL" id="ARK14801.1"/>
    </source>
</evidence>
<dbReference type="EMBL" id="KY407660">
    <property type="protein sequence ID" value="ARK14801.1"/>
    <property type="molecule type" value="Genomic_DNA"/>
</dbReference>
<evidence type="ECO:0000256" key="5">
    <source>
        <dbReference type="ARBA" id="ARBA00022692"/>
    </source>
</evidence>
<dbReference type="GO" id="GO:0015979">
    <property type="term" value="P:photosynthesis"/>
    <property type="evidence" value="ECO:0007669"/>
    <property type="project" value="UniProtKB-UniRule"/>
</dbReference>
<dbReference type="PANTHER" id="PTHR33288">
    <property type="match status" value="1"/>
</dbReference>
<dbReference type="GeneID" id="32884363"/>
<comment type="similarity">
    <text evidence="2 10">Belongs to the Ycf4 family.</text>
</comment>
<dbReference type="GO" id="GO:0009522">
    <property type="term" value="C:photosystem I"/>
    <property type="evidence" value="ECO:0007669"/>
    <property type="project" value="InterPro"/>
</dbReference>
<dbReference type="AlphaFoldDB" id="A0A1W6EHC8"/>
<dbReference type="RefSeq" id="YP_009367791.1">
    <property type="nucleotide sequence ID" value="NC_034713.1"/>
</dbReference>
<sequence length="181" mass="20985">MTKSIRRYSIIGSRRFSNYCWAFIIFTGSLGFLLTGLSSYVNFNLLPFIHSETIVFFPQGFVMCFYGILGLIFSIYLGLTIFWSIGGGFNEFNKKDEIVRIFRWGFPGKDRRIDLKYNFSDLEAIRVELQEGINPRRSIYLCVKGKREIPLTRIGQPMSLEEVETQAADLAKFLQIDLFLK</sequence>
<dbReference type="Pfam" id="PF02392">
    <property type="entry name" value="Ycf4"/>
    <property type="match status" value="1"/>
</dbReference>
<keyword evidence="8 10" id="KW-0472">Membrane</keyword>
<name>A0A1W6EHC8_9CHLO</name>
<evidence type="ECO:0000256" key="9">
    <source>
        <dbReference type="ARBA" id="ARBA00046286"/>
    </source>
</evidence>
<dbReference type="NCBIfam" id="NF002712">
    <property type="entry name" value="PRK02542.1"/>
    <property type="match status" value="1"/>
</dbReference>
<evidence type="ECO:0000256" key="4">
    <source>
        <dbReference type="ARBA" id="ARBA00022531"/>
    </source>
</evidence>
<keyword evidence="7 10" id="KW-0793">Thylakoid</keyword>
<feature type="transmembrane region" description="Helical" evidence="10">
    <location>
        <begin position="60"/>
        <end position="85"/>
    </location>
</feature>
<feature type="transmembrane region" description="Helical" evidence="10">
    <location>
        <begin position="20"/>
        <end position="40"/>
    </location>
</feature>
<keyword evidence="11" id="KW-0150">Chloroplast</keyword>
<proteinExistence type="inferred from homology"/>
<gene>
    <name evidence="10 11" type="primary">ycf4</name>
</gene>
<evidence type="ECO:0000256" key="10">
    <source>
        <dbReference type="HAMAP-Rule" id="MF_00437"/>
    </source>
</evidence>
<dbReference type="PANTHER" id="PTHR33288:SF4">
    <property type="entry name" value="PHOTOSYSTEM I ASSEMBLY PROTEIN YCF4"/>
    <property type="match status" value="1"/>
</dbReference>
<organism evidence="11">
    <name type="scientific">Neodangemannia microcystis</name>
    <dbReference type="NCBI Taxonomy" id="173495"/>
    <lineage>
        <taxon>Eukaryota</taxon>
        <taxon>Viridiplantae</taxon>
        <taxon>Chlorophyta</taxon>
        <taxon>core chlorophytes</taxon>
        <taxon>Ulvophyceae</taxon>
        <taxon>OUU clade</taxon>
        <taxon>Oltmannsiellopsidales</taxon>
        <taxon>Oltmannsiellopsidaceae</taxon>
        <taxon>Neodangemannia</taxon>
    </lineage>
</organism>
<keyword evidence="5 10" id="KW-0812">Transmembrane</keyword>
<dbReference type="InterPro" id="IPR003359">
    <property type="entry name" value="PSI_Ycf4_assembly"/>
</dbReference>
<keyword evidence="4 10" id="KW-0602">Photosynthesis</keyword>
<accession>A0A1W6EHC8</accession>
<reference evidence="11" key="1">
    <citation type="journal article" date="2017" name="Sci. Rep.">
        <title>Divergent copies of the large inverted repeat in the chloroplast genomes of ulvophycean green algae.</title>
        <authorList>
            <person name="Turmel M."/>
            <person name="Otis C."/>
            <person name="Lemieux C."/>
        </authorList>
    </citation>
    <scope>NUCLEOTIDE SEQUENCE</scope>
</reference>
<comment type="subcellular location">
    <subcellularLocation>
        <location evidence="9">Plastid thylakoid membrane</location>
        <topology evidence="9">Multi-pass membrane protein</topology>
    </subcellularLocation>
    <subcellularLocation>
        <location evidence="10">Plastid</location>
        <location evidence="10">Chloroplast thylakoid membrane</location>
        <topology evidence="10">Multi-pass membrane protein</topology>
    </subcellularLocation>
</comment>
<protein>
    <recommendedName>
        <fullName evidence="3 10">Photosystem I assembly protein Ycf4</fullName>
    </recommendedName>
</protein>
<evidence type="ECO:0000256" key="2">
    <source>
        <dbReference type="ARBA" id="ARBA00008198"/>
    </source>
</evidence>